<dbReference type="Gene3D" id="3.30.530.20">
    <property type="match status" value="1"/>
</dbReference>
<dbReference type="AlphaFoldDB" id="A0A366FID9"/>
<feature type="domain" description="Coenzyme Q-binding protein COQ10 START" evidence="2">
    <location>
        <begin position="17"/>
        <end position="137"/>
    </location>
</feature>
<accession>A0A366FID9</accession>
<dbReference type="Pfam" id="PF03364">
    <property type="entry name" value="Polyketide_cyc"/>
    <property type="match status" value="1"/>
</dbReference>
<dbReference type="Proteomes" id="UP000253529">
    <property type="component" value="Unassembled WGS sequence"/>
</dbReference>
<sequence>MARTPIYSKWSLRTPIADPATVFSVVADVERYCEFMPGVGARILRRDGPRWEVENTFGVGPLNTRFVSLAEVRPPSELTIVSNDGPCRAYSTHWLVTPDEAGCVLECETKIEFRSLALDIVARVWFERGERAVMAAFDRRLKSFEGSGR</sequence>
<dbReference type="SUPFAM" id="SSF55961">
    <property type="entry name" value="Bet v1-like"/>
    <property type="match status" value="1"/>
</dbReference>
<proteinExistence type="inferred from homology"/>
<gene>
    <name evidence="3" type="ORF">DFR50_109188</name>
</gene>
<dbReference type="EMBL" id="QNRK01000009">
    <property type="protein sequence ID" value="RBP14434.1"/>
    <property type="molecule type" value="Genomic_DNA"/>
</dbReference>
<protein>
    <submittedName>
        <fullName evidence="3">Ribosome-associated toxin RatA of RatAB toxin-antitoxin module</fullName>
    </submittedName>
</protein>
<name>A0A366FID9_9HYPH</name>
<dbReference type="GO" id="GO:0045333">
    <property type="term" value="P:cellular respiration"/>
    <property type="evidence" value="ECO:0007669"/>
    <property type="project" value="InterPro"/>
</dbReference>
<dbReference type="PANTHER" id="PTHR12901">
    <property type="entry name" value="SPERM PROTEIN HOMOLOG"/>
    <property type="match status" value="1"/>
</dbReference>
<evidence type="ECO:0000256" key="1">
    <source>
        <dbReference type="ARBA" id="ARBA00008918"/>
    </source>
</evidence>
<organism evidence="3 4">
    <name type="scientific">Roseiarcus fermentans</name>
    <dbReference type="NCBI Taxonomy" id="1473586"/>
    <lineage>
        <taxon>Bacteria</taxon>
        <taxon>Pseudomonadati</taxon>
        <taxon>Pseudomonadota</taxon>
        <taxon>Alphaproteobacteria</taxon>
        <taxon>Hyphomicrobiales</taxon>
        <taxon>Roseiarcaceae</taxon>
        <taxon>Roseiarcus</taxon>
    </lineage>
</organism>
<evidence type="ECO:0000313" key="4">
    <source>
        <dbReference type="Proteomes" id="UP000253529"/>
    </source>
</evidence>
<comment type="caution">
    <text evidence="3">The sequence shown here is derived from an EMBL/GenBank/DDBJ whole genome shotgun (WGS) entry which is preliminary data.</text>
</comment>
<dbReference type="GO" id="GO:0048039">
    <property type="term" value="F:ubiquinone binding"/>
    <property type="evidence" value="ECO:0007669"/>
    <property type="project" value="InterPro"/>
</dbReference>
<reference evidence="3 4" key="1">
    <citation type="submission" date="2018-06" db="EMBL/GenBank/DDBJ databases">
        <title>Genomic Encyclopedia of Type Strains, Phase IV (KMG-IV): sequencing the most valuable type-strain genomes for metagenomic binning, comparative biology and taxonomic classification.</title>
        <authorList>
            <person name="Goeker M."/>
        </authorList>
    </citation>
    <scope>NUCLEOTIDE SEQUENCE [LARGE SCALE GENOMIC DNA]</scope>
    <source>
        <strain evidence="3 4">DSM 24875</strain>
    </source>
</reference>
<dbReference type="InterPro" id="IPR005031">
    <property type="entry name" value="COQ10_START"/>
</dbReference>
<comment type="similarity">
    <text evidence="1">Belongs to the ribosome association toxin RatA family.</text>
</comment>
<evidence type="ECO:0000313" key="3">
    <source>
        <dbReference type="EMBL" id="RBP14434.1"/>
    </source>
</evidence>
<dbReference type="RefSeq" id="WP_170153149.1">
    <property type="nucleotide sequence ID" value="NZ_QNRK01000009.1"/>
</dbReference>
<dbReference type="InterPro" id="IPR023393">
    <property type="entry name" value="START-like_dom_sf"/>
</dbReference>
<evidence type="ECO:0000259" key="2">
    <source>
        <dbReference type="Pfam" id="PF03364"/>
    </source>
</evidence>
<dbReference type="InterPro" id="IPR044996">
    <property type="entry name" value="COQ10-like"/>
</dbReference>
<keyword evidence="4" id="KW-1185">Reference proteome</keyword>
<dbReference type="PANTHER" id="PTHR12901:SF10">
    <property type="entry name" value="COENZYME Q-BINDING PROTEIN COQ10, MITOCHONDRIAL"/>
    <property type="match status" value="1"/>
</dbReference>